<evidence type="ECO:0000313" key="1">
    <source>
        <dbReference type="EMBL" id="ARM77207.1"/>
    </source>
</evidence>
<reference evidence="1 2" key="1">
    <citation type="submission" date="2017-03" db="EMBL/GenBank/DDBJ databases">
        <title>Sulfur activation and transportation mechanism of thermophilic Archaea Acidianus manzaensis YN-25.</title>
        <authorList>
            <person name="Ma Y."/>
            <person name="Yang Y."/>
            <person name="Xia J."/>
        </authorList>
    </citation>
    <scope>NUCLEOTIDE SEQUENCE [LARGE SCALE GENOMIC DNA]</scope>
    <source>
        <strain evidence="1 2">YN-25</strain>
    </source>
</reference>
<gene>
    <name evidence="1" type="ORF">B6F84_13405</name>
</gene>
<dbReference type="AlphaFoldDB" id="A0A1W6K3Y3"/>
<dbReference type="Proteomes" id="UP000193404">
    <property type="component" value="Chromosome"/>
</dbReference>
<name>A0A1W6K3Y3_9CREN</name>
<proteinExistence type="predicted"/>
<dbReference type="KEGG" id="aman:B6F84_13405"/>
<protein>
    <submittedName>
        <fullName evidence="1">PepK</fullName>
    </submittedName>
</protein>
<keyword evidence="2" id="KW-1185">Reference proteome</keyword>
<sequence length="91" mass="10942">MNGIRQLFDEYFTKYFGRPKTYEDLDKVYDIIKDDIGYAQIKDLREQLGMSLEQFMSIFRDYILQHYELISGGKEGFVQRGVLYGIIRRKR</sequence>
<dbReference type="EMBL" id="CP020477">
    <property type="protein sequence ID" value="ARM77207.1"/>
    <property type="molecule type" value="Genomic_DNA"/>
</dbReference>
<dbReference type="STRING" id="282676.B6F84_13405"/>
<evidence type="ECO:0000313" key="2">
    <source>
        <dbReference type="Proteomes" id="UP000193404"/>
    </source>
</evidence>
<accession>A0A1W6K3Y3</accession>
<dbReference type="OrthoDB" id="37210at2157"/>
<organism evidence="1 2">
    <name type="scientific">Acidianus manzaensis</name>
    <dbReference type="NCBI Taxonomy" id="282676"/>
    <lineage>
        <taxon>Archaea</taxon>
        <taxon>Thermoproteota</taxon>
        <taxon>Thermoprotei</taxon>
        <taxon>Sulfolobales</taxon>
        <taxon>Sulfolobaceae</taxon>
        <taxon>Acidianus</taxon>
    </lineage>
</organism>